<evidence type="ECO:0000313" key="4">
    <source>
        <dbReference type="Proteomes" id="UP000019442"/>
    </source>
</evidence>
<reference evidence="3 4" key="1">
    <citation type="journal article" date="2014" name="J Genomics">
        <title>Draft Genome Sequence of the Extremely Halophilic Phototrophic Purple Sulfur Bacterium Halorhodospira halochloris.</title>
        <authorList>
            <person name="Singh K.S."/>
            <person name="Kirksey J."/>
            <person name="Hoff W.D."/>
            <person name="Deole R."/>
        </authorList>
    </citation>
    <scope>NUCLEOTIDE SEQUENCE [LARGE SCALE GENOMIC DNA]</scope>
    <source>
        <strain evidence="3 4">A</strain>
    </source>
</reference>
<evidence type="ECO:0000259" key="2">
    <source>
        <dbReference type="PROSITE" id="PS51898"/>
    </source>
</evidence>
<dbReference type="GO" id="GO:0003677">
    <property type="term" value="F:DNA binding"/>
    <property type="evidence" value="ECO:0007669"/>
    <property type="project" value="InterPro"/>
</dbReference>
<dbReference type="RefSeq" id="WP_025283087.1">
    <property type="nucleotide sequence ID" value="NZ_CP007268.1"/>
</dbReference>
<dbReference type="Gene3D" id="1.10.443.10">
    <property type="entry name" value="Intergrase catalytic core"/>
    <property type="match status" value="1"/>
</dbReference>
<dbReference type="GO" id="GO:0006310">
    <property type="term" value="P:DNA recombination"/>
    <property type="evidence" value="ECO:0007669"/>
    <property type="project" value="UniProtKB-KW"/>
</dbReference>
<dbReference type="HOGENOM" id="CLU_201050_0_0_6"/>
<dbReference type="Pfam" id="PF00589">
    <property type="entry name" value="Phage_integrase"/>
    <property type="match status" value="1"/>
</dbReference>
<dbReference type="InterPro" id="IPR013762">
    <property type="entry name" value="Integrase-like_cat_sf"/>
</dbReference>
<dbReference type="Proteomes" id="UP000019442">
    <property type="component" value="Chromosome"/>
</dbReference>
<dbReference type="AlphaFoldDB" id="W8KY89"/>
<evidence type="ECO:0000313" key="3">
    <source>
        <dbReference type="EMBL" id="AHK80521.1"/>
    </source>
</evidence>
<accession>W8KY89</accession>
<dbReference type="InterPro" id="IPR002104">
    <property type="entry name" value="Integrase_catalytic"/>
</dbReference>
<dbReference type="SUPFAM" id="SSF56349">
    <property type="entry name" value="DNA breaking-rejoining enzymes"/>
    <property type="match status" value="1"/>
</dbReference>
<name>W8KY89_9GAMM</name>
<sequence>MIRHTTAMHLLQSGVELSVIALWLGHESIETTHGYVEADLALKEQALARLAPPSIESTRYRPQPELLAFLDSL</sequence>
<gene>
    <name evidence="3" type="ORF">M911_16850</name>
</gene>
<proteinExistence type="predicted"/>
<keyword evidence="1" id="KW-0233">DNA recombination</keyword>
<reference evidence="4" key="2">
    <citation type="submission" date="2014-02" db="EMBL/GenBank/DDBJ databases">
        <title>Draft Genome Sequence of extremely halophilic bacteria Halorhodospira halochloris.</title>
        <authorList>
            <person name="Singh K.S."/>
        </authorList>
    </citation>
    <scope>NUCLEOTIDE SEQUENCE [LARGE SCALE GENOMIC DNA]</scope>
    <source>
        <strain evidence="4">A</strain>
    </source>
</reference>
<protein>
    <submittedName>
        <fullName evidence="3">Integrase</fullName>
    </submittedName>
</protein>
<dbReference type="InterPro" id="IPR011010">
    <property type="entry name" value="DNA_brk_join_enz"/>
</dbReference>
<feature type="domain" description="Tyr recombinase" evidence="2">
    <location>
        <begin position="1"/>
        <end position="48"/>
    </location>
</feature>
<dbReference type="GO" id="GO:0015074">
    <property type="term" value="P:DNA integration"/>
    <property type="evidence" value="ECO:0007669"/>
    <property type="project" value="InterPro"/>
</dbReference>
<keyword evidence="4" id="KW-1185">Reference proteome</keyword>
<organism evidence="3 4">
    <name type="scientific">Ectothiorhodospira haloalkaliphila</name>
    <dbReference type="NCBI Taxonomy" id="421628"/>
    <lineage>
        <taxon>Bacteria</taxon>
        <taxon>Pseudomonadati</taxon>
        <taxon>Pseudomonadota</taxon>
        <taxon>Gammaproteobacteria</taxon>
        <taxon>Chromatiales</taxon>
        <taxon>Ectothiorhodospiraceae</taxon>
        <taxon>Ectothiorhodospira</taxon>
    </lineage>
</organism>
<dbReference type="PATRIC" id="fig|1354791.3.peg.692"/>
<evidence type="ECO:0000256" key="1">
    <source>
        <dbReference type="ARBA" id="ARBA00023172"/>
    </source>
</evidence>
<dbReference type="EMBL" id="CP007268">
    <property type="protein sequence ID" value="AHK80521.1"/>
    <property type="molecule type" value="Genomic_DNA"/>
</dbReference>
<dbReference type="PROSITE" id="PS51898">
    <property type="entry name" value="TYR_RECOMBINASE"/>
    <property type="match status" value="1"/>
</dbReference>
<dbReference type="KEGG" id="hhc:M911_16850"/>